<comment type="caution">
    <text evidence="2">The sequence shown here is derived from an EMBL/GenBank/DDBJ whole genome shotgun (WGS) entry which is preliminary data.</text>
</comment>
<evidence type="ECO:0000313" key="2">
    <source>
        <dbReference type="EMBL" id="KXZ59118.1"/>
    </source>
</evidence>
<feature type="domain" description="Calcineurin-like phosphoesterase" evidence="1">
    <location>
        <begin position="34"/>
        <end position="161"/>
    </location>
</feature>
<dbReference type="SUPFAM" id="SSF56300">
    <property type="entry name" value="Metallo-dependent phosphatases"/>
    <property type="match status" value="1"/>
</dbReference>
<dbReference type="STRING" id="36807.Mlaev_02407"/>
<dbReference type="AlphaFoldDB" id="A0A150HBC7"/>
<reference evidence="2 3" key="1">
    <citation type="submission" date="2016-01" db="EMBL/GenBank/DDBJ databases">
        <title>Draft genome sequences of Microbacterium laevaniformans LCDC 91-0039 and the type strain of Microbacterium hominis LCDC 84-209.</title>
        <authorList>
            <person name="Bernier A.-M."/>
            <person name="Bernard K."/>
        </authorList>
    </citation>
    <scope>NUCLEOTIDE SEQUENCE [LARGE SCALE GENOMIC DNA]</scope>
    <source>
        <strain evidence="2 3">LCDC 91-0039</strain>
    </source>
</reference>
<evidence type="ECO:0000259" key="1">
    <source>
        <dbReference type="Pfam" id="PF00149"/>
    </source>
</evidence>
<dbReference type="Gene3D" id="3.60.21.10">
    <property type="match status" value="1"/>
</dbReference>
<dbReference type="Proteomes" id="UP000075357">
    <property type="component" value="Unassembled WGS sequence"/>
</dbReference>
<dbReference type="Pfam" id="PF00149">
    <property type="entry name" value="Metallophos"/>
    <property type="match status" value="1"/>
</dbReference>
<dbReference type="InterPro" id="IPR004843">
    <property type="entry name" value="Calcineurin-like_PHP"/>
</dbReference>
<accession>A0A150HBC7</accession>
<evidence type="ECO:0000313" key="3">
    <source>
        <dbReference type="Proteomes" id="UP000075357"/>
    </source>
</evidence>
<protein>
    <recommendedName>
        <fullName evidence="1">Calcineurin-like phosphoesterase domain-containing protein</fullName>
    </recommendedName>
</protein>
<name>A0A150HBC7_9MICO</name>
<gene>
    <name evidence="2" type="ORF">Mlaev_02407</name>
</gene>
<dbReference type="EMBL" id="LRAD01000050">
    <property type="protein sequence ID" value="KXZ59118.1"/>
    <property type="molecule type" value="Genomic_DNA"/>
</dbReference>
<dbReference type="InterPro" id="IPR029052">
    <property type="entry name" value="Metallo-depent_PP-like"/>
</dbReference>
<sequence>MATRYDKLALTYRGGVVLRAITIWLKALRDTPYVTADTHFDHARISELAERPFTTVDDMNTELVRSWNEVVSPTDVVLHLGDVALGPIEESIGLTAQLNGCRYLVPGNHDRVSPATQSRKAIERFAPLYEAAGWTILPEVIEGTRRGYRILASHYPYKGDSQESDRHTTHRPRWDDGIPLLHGHTHARDHGPIGHQFHVGVDAHGYAPIPFTVIDDVRAREAQYVGSGSTVEPADETGDPRDQRQRLVGAQSLEPLLVFVWWVAGRFETAGMLDGSEPSCAARPRGPAEKVSQGGGFLWVVVEVLLDDALRRCPEIDAVLVEVVEESLCCAADQSRPHVGPVRDPLLPDELAGACGDFPSAERCEVSRDRVGPVAEEGVEPSLEPDSTFIARLEDADVCKRVPE</sequence>
<proteinExistence type="predicted"/>
<organism evidence="2 3">
    <name type="scientific">Microbacterium laevaniformans</name>
    <dbReference type="NCBI Taxonomy" id="36807"/>
    <lineage>
        <taxon>Bacteria</taxon>
        <taxon>Bacillati</taxon>
        <taxon>Actinomycetota</taxon>
        <taxon>Actinomycetes</taxon>
        <taxon>Micrococcales</taxon>
        <taxon>Microbacteriaceae</taxon>
        <taxon>Microbacterium</taxon>
    </lineage>
</organism>
<keyword evidence="3" id="KW-1185">Reference proteome</keyword>
<dbReference type="GO" id="GO:0016787">
    <property type="term" value="F:hydrolase activity"/>
    <property type="evidence" value="ECO:0007669"/>
    <property type="project" value="InterPro"/>
</dbReference>